<dbReference type="Pfam" id="PF00005">
    <property type="entry name" value="ABC_tran"/>
    <property type="match status" value="1"/>
</dbReference>
<evidence type="ECO:0000313" key="7">
    <source>
        <dbReference type="EMBL" id="SEK38145.1"/>
    </source>
</evidence>
<dbReference type="InterPro" id="IPR027417">
    <property type="entry name" value="P-loop_NTPase"/>
</dbReference>
<proteinExistence type="inferred from homology"/>
<dbReference type="AlphaFoldDB" id="A0A1H7GQJ1"/>
<dbReference type="InterPro" id="IPR003439">
    <property type="entry name" value="ABC_transporter-like_ATP-bd"/>
</dbReference>
<evidence type="ECO:0000256" key="1">
    <source>
        <dbReference type="ARBA" id="ARBA00005417"/>
    </source>
</evidence>
<dbReference type="EMBL" id="FOBH01000001">
    <property type="protein sequence ID" value="SEK38145.1"/>
    <property type="molecule type" value="Genomic_DNA"/>
</dbReference>
<keyword evidence="8" id="KW-1185">Reference proteome</keyword>
<dbReference type="SUPFAM" id="SSF52540">
    <property type="entry name" value="P-loop containing nucleoside triphosphate hydrolases"/>
    <property type="match status" value="1"/>
</dbReference>
<keyword evidence="4" id="KW-0547">Nucleotide-binding</keyword>
<evidence type="ECO:0000313" key="8">
    <source>
        <dbReference type="Proteomes" id="UP000198620"/>
    </source>
</evidence>
<gene>
    <name evidence="7" type="ORF">SAMN05216387_101294</name>
</gene>
<dbReference type="GO" id="GO:0016887">
    <property type="term" value="F:ATP hydrolysis activity"/>
    <property type="evidence" value="ECO:0007669"/>
    <property type="project" value="InterPro"/>
</dbReference>
<keyword evidence="3" id="KW-0472">Membrane</keyword>
<accession>A0A1H7GQJ1</accession>
<evidence type="ECO:0000259" key="6">
    <source>
        <dbReference type="PROSITE" id="PS50893"/>
    </source>
</evidence>
<evidence type="ECO:0000256" key="3">
    <source>
        <dbReference type="ARBA" id="ARBA00022475"/>
    </source>
</evidence>
<protein>
    <submittedName>
        <fullName evidence="7">ABC-2 type transport system ATP-binding protein</fullName>
    </submittedName>
</protein>
<dbReference type="InterPro" id="IPR003593">
    <property type="entry name" value="AAA+_ATPase"/>
</dbReference>
<keyword evidence="3" id="KW-1003">Cell membrane</keyword>
<dbReference type="RefSeq" id="WP_090826279.1">
    <property type="nucleotide sequence ID" value="NZ_FOBH01000001.1"/>
</dbReference>
<dbReference type="CDD" id="cd03230">
    <property type="entry name" value="ABC_DR_subfamily_A"/>
    <property type="match status" value="1"/>
</dbReference>
<feature type="domain" description="ABC transporter" evidence="6">
    <location>
        <begin position="10"/>
        <end position="239"/>
    </location>
</feature>
<dbReference type="PANTHER" id="PTHR43335:SF4">
    <property type="entry name" value="ABC TRANSPORTER, ATP-BINDING PROTEIN"/>
    <property type="match status" value="1"/>
</dbReference>
<reference evidence="7 8" key="1">
    <citation type="submission" date="2016-10" db="EMBL/GenBank/DDBJ databases">
        <authorList>
            <person name="de Groot N.N."/>
        </authorList>
    </citation>
    <scope>NUCLEOTIDE SEQUENCE [LARGE SCALE GENOMIC DNA]</scope>
    <source>
        <strain evidence="7 8">Nv1</strain>
    </source>
</reference>
<keyword evidence="5 7" id="KW-0067">ATP-binding</keyword>
<dbReference type="PANTHER" id="PTHR43335">
    <property type="entry name" value="ABC TRANSPORTER, ATP-BINDING PROTEIN"/>
    <property type="match status" value="1"/>
</dbReference>
<evidence type="ECO:0000256" key="4">
    <source>
        <dbReference type="ARBA" id="ARBA00022741"/>
    </source>
</evidence>
<organism evidence="7 8">
    <name type="scientific">Nitrosovibrio tenuis</name>
    <dbReference type="NCBI Taxonomy" id="1233"/>
    <lineage>
        <taxon>Bacteria</taxon>
        <taxon>Pseudomonadati</taxon>
        <taxon>Pseudomonadota</taxon>
        <taxon>Betaproteobacteria</taxon>
        <taxon>Nitrosomonadales</taxon>
        <taxon>Nitrosomonadaceae</taxon>
        <taxon>Nitrosovibrio</taxon>
    </lineage>
</organism>
<evidence type="ECO:0000256" key="2">
    <source>
        <dbReference type="ARBA" id="ARBA00022448"/>
    </source>
</evidence>
<dbReference type="Gene3D" id="3.40.50.300">
    <property type="entry name" value="P-loop containing nucleotide triphosphate hydrolases"/>
    <property type="match status" value="1"/>
</dbReference>
<dbReference type="SMART" id="SM00382">
    <property type="entry name" value="AAA"/>
    <property type="match status" value="1"/>
</dbReference>
<keyword evidence="2" id="KW-0813">Transport</keyword>
<dbReference type="OrthoDB" id="9804819at2"/>
<dbReference type="GO" id="GO:0005524">
    <property type="term" value="F:ATP binding"/>
    <property type="evidence" value="ECO:0007669"/>
    <property type="project" value="UniProtKB-KW"/>
</dbReference>
<dbReference type="Proteomes" id="UP000198620">
    <property type="component" value="Unassembled WGS sequence"/>
</dbReference>
<comment type="similarity">
    <text evidence="1">Belongs to the ABC transporter superfamily.</text>
</comment>
<sequence length="253" mass="27652">MTEQIVSPTLSVKGLCRYFGTRAAAHDVNLELRRGEVLGLLGPNGAGKTTIMRMLTGNLAPSAGVIKICGVDLLDKPREAKSHIGYLPEIPPLYRQLTVGEYLRLAARLHHVAKAKIEAALDEVVQRCGLGNTRERLIGLLSKGYQQRVGIAQALIHGPDVIILDEPTVGLDPNQMRDIRSLIRELGAKHSVILSTHILSEVEAVCDRVHILHGGRTVFSDSVNELKQKGASLEEIFMRYTMNIECPGTSLTP</sequence>
<dbReference type="PROSITE" id="PS50893">
    <property type="entry name" value="ABC_TRANSPORTER_2"/>
    <property type="match status" value="1"/>
</dbReference>
<name>A0A1H7GQJ1_9PROT</name>
<evidence type="ECO:0000256" key="5">
    <source>
        <dbReference type="ARBA" id="ARBA00022840"/>
    </source>
</evidence>
<dbReference type="STRING" id="1233.SAMN05216387_101294"/>